<reference evidence="3" key="1">
    <citation type="submission" date="2021-03" db="EMBL/GenBank/DDBJ databases">
        <title>Chromosome level genome of the anhydrobiotic midge Polypedilum vanderplanki.</title>
        <authorList>
            <person name="Yoshida Y."/>
            <person name="Kikawada T."/>
            <person name="Gusev O."/>
        </authorList>
    </citation>
    <scope>NUCLEOTIDE SEQUENCE</scope>
    <source>
        <strain evidence="3">NIAS01</strain>
        <tissue evidence="3">Whole body or cell culture</tissue>
    </source>
</reference>
<dbReference type="InterPro" id="IPR042099">
    <property type="entry name" value="ANL_N_sf"/>
</dbReference>
<keyword evidence="4" id="KW-1185">Reference proteome</keyword>
<proteinExistence type="predicted"/>
<dbReference type="SUPFAM" id="SSF50998">
    <property type="entry name" value="Quinoprotein alcohol dehydrogenase-like"/>
    <property type="match status" value="1"/>
</dbReference>
<dbReference type="PANTHER" id="PTHR44394:SF1">
    <property type="entry name" value="BETA-ALANINE-ACTIVATING ENZYME"/>
    <property type="match status" value="1"/>
</dbReference>
<dbReference type="PANTHER" id="PTHR44394">
    <property type="entry name" value="BETA-ALANINE-ACTIVATING ENZYME"/>
    <property type="match status" value="1"/>
</dbReference>
<dbReference type="InterPro" id="IPR000873">
    <property type="entry name" value="AMP-dep_synth/lig_dom"/>
</dbReference>
<dbReference type="Pfam" id="PF00501">
    <property type="entry name" value="AMP-binding"/>
    <property type="match status" value="1"/>
</dbReference>
<dbReference type="InterPro" id="IPR002372">
    <property type="entry name" value="PQQ_rpt_dom"/>
</dbReference>
<sequence length="971" mass="111901">MERLGINLVNHLENNALIIWSLKNNERICELIKYKDLLKQVLRLSLFIEGEEISSKSIIGILSDKSYSSIALSLAIIEQSFAFCYITKENIENSCLDEFDIKYFFSDSQLHSQTNIKLIKKLKVCDENYYFYKTTSIKQFKNFKDAGNKMNQIVYCVATSGTTGKRKIVRVTYNSILPNIESLQNIFKLNSTDVLLSSAPITFDVYLMDLFLALYSGASLKIIPNELRFDPFVFDSNESKSVTFIQMTPTIFHQYGNEIIKNKIMHAHSRLKYLLLGGEKFPSTNEVLQWQDWNNPQRKRIFNIYGLTEMSCWSLIHEVTIDDLNFGRIPLGESLSDTSVAYYQHSDKDFKENIEELILTSATRVNFVDDKDWDDKLESNAVFAYITNDLIEKINGKLYWYARLDDMVKRFGERVDLAKIETVALEIISPVACILTKKRIALFYQSANNQIEELLVNHLRLKLKNSEFPDDIKRIDFLPICKNGKLSKKNLKELYHDILKEEENGKQAAEDIFLEAINQMFNLKLSPPSRENDDEPDGKRIKSDIDSTFNQIGGTSFDALRVAMKIEDKVEISSNGSLLPKLLDNRHSIKEIFSYLKELNLKPKINNLKLNKQRAVTSLFNIRSIKKFDLQKCIDSSPALVSVNQKDYIAIGSHSGKIIIIEAESNKLITEIVLNDRIECEITQYKNYLIVGCYDGGLYFLDFLNEDQSKIIKYKFDSGGMIKSKALIFNDYLIFGNYNYEQNLRCIKVEDDKLNVKWSKLLGLSGILANPLQIDDISALICTLDGTCERLNIFTGESLWMKKLEFPIFSSPIIIKEHDKILIAEVMRKVSCMDFDGNIYWQVTADGHIFSSFLLKQIESEIKIIFGSHDKKLRCLCYDINYESKISLEWETEIQSQIYTTPKKLTINNNEFVVSCSTNGYVNLIDFNTGSYENSVKLPGEIFSTPLIYKNFIYVGCRDNNFYCLKIEHKN</sequence>
<gene>
    <name evidence="3" type="ORF">PVAND_006463</name>
</gene>
<dbReference type="EMBL" id="JADBJN010000002">
    <property type="protein sequence ID" value="KAG5676644.1"/>
    <property type="molecule type" value="Genomic_DNA"/>
</dbReference>
<dbReference type="Proteomes" id="UP001107558">
    <property type="component" value="Chromosome 2"/>
</dbReference>
<dbReference type="Gene3D" id="3.40.50.12780">
    <property type="entry name" value="N-terminal domain of ligase-like"/>
    <property type="match status" value="1"/>
</dbReference>
<comment type="caution">
    <text evidence="3">The sequence shown here is derived from an EMBL/GenBank/DDBJ whole genome shotgun (WGS) entry which is preliminary data.</text>
</comment>
<dbReference type="AlphaFoldDB" id="A0A9J6C391"/>
<name>A0A9J6C391_POLVA</name>
<dbReference type="InterPro" id="IPR045851">
    <property type="entry name" value="AMP-bd_C_sf"/>
</dbReference>
<accession>A0A9J6C391</accession>
<dbReference type="InterPro" id="IPR015943">
    <property type="entry name" value="WD40/YVTN_repeat-like_dom_sf"/>
</dbReference>
<feature type="domain" description="Pyrrolo-quinoline quinone repeat" evidence="2">
    <location>
        <begin position="630"/>
        <end position="967"/>
    </location>
</feature>
<dbReference type="Pfam" id="PF13570">
    <property type="entry name" value="Beta-prop_ACSF4"/>
    <property type="match status" value="1"/>
</dbReference>
<evidence type="ECO:0000313" key="3">
    <source>
        <dbReference type="EMBL" id="KAG5676644.1"/>
    </source>
</evidence>
<dbReference type="InterPro" id="IPR011047">
    <property type="entry name" value="Quinoprotein_ADH-like_sf"/>
</dbReference>
<dbReference type="GO" id="GO:0043041">
    <property type="term" value="P:amino acid activation for nonribosomal peptide biosynthetic process"/>
    <property type="evidence" value="ECO:0007669"/>
    <property type="project" value="TreeGrafter"/>
</dbReference>
<protein>
    <submittedName>
        <fullName evidence="3">Uncharacterized protein</fullName>
    </submittedName>
</protein>
<organism evidence="3 4">
    <name type="scientific">Polypedilum vanderplanki</name>
    <name type="common">Sleeping chironomid midge</name>
    <dbReference type="NCBI Taxonomy" id="319348"/>
    <lineage>
        <taxon>Eukaryota</taxon>
        <taxon>Metazoa</taxon>
        <taxon>Ecdysozoa</taxon>
        <taxon>Arthropoda</taxon>
        <taxon>Hexapoda</taxon>
        <taxon>Insecta</taxon>
        <taxon>Pterygota</taxon>
        <taxon>Neoptera</taxon>
        <taxon>Endopterygota</taxon>
        <taxon>Diptera</taxon>
        <taxon>Nematocera</taxon>
        <taxon>Chironomoidea</taxon>
        <taxon>Chironomidae</taxon>
        <taxon>Chironominae</taxon>
        <taxon>Polypedilum</taxon>
        <taxon>Polypedilum</taxon>
    </lineage>
</organism>
<evidence type="ECO:0000313" key="4">
    <source>
        <dbReference type="Proteomes" id="UP001107558"/>
    </source>
</evidence>
<dbReference type="SUPFAM" id="SSF56801">
    <property type="entry name" value="Acetyl-CoA synthetase-like"/>
    <property type="match status" value="1"/>
</dbReference>
<feature type="domain" description="AMP-dependent synthetase/ligase" evidence="1">
    <location>
        <begin position="33"/>
        <end position="320"/>
    </location>
</feature>
<dbReference type="Gene3D" id="2.130.10.10">
    <property type="entry name" value="YVTN repeat-like/Quinoprotein amine dehydrogenase"/>
    <property type="match status" value="2"/>
</dbReference>
<evidence type="ECO:0000259" key="1">
    <source>
        <dbReference type="Pfam" id="PF00501"/>
    </source>
</evidence>
<dbReference type="Gene3D" id="3.30.300.30">
    <property type="match status" value="1"/>
</dbReference>
<evidence type="ECO:0000259" key="2">
    <source>
        <dbReference type="Pfam" id="PF13570"/>
    </source>
</evidence>
<dbReference type="OrthoDB" id="408177at2759"/>
<dbReference type="InterPro" id="IPR052091">
    <property type="entry name" value="Beta-ala_Activ/Resist"/>
</dbReference>